<accession>A0A943DNK1</accession>
<evidence type="ECO:0000256" key="5">
    <source>
        <dbReference type="SAM" id="SignalP"/>
    </source>
</evidence>
<sequence>MKNESRRNSLLLLFCYFFIFSACGKDTGSDLPVTPPGEEPGAKENVTMYVTTSSRSYDLSRQTVEFNSKASMSPSTITLAPAVAYQNVDGFGVAVTGSTCFNLMQMKQADRTAFLTETFSQDKGFGFSYVRISIGCSDFSLSEYTCCDEKGIEHFALQSEEKNYIIPILKEILAINPSLKVMGSPWTCPRWMKVKDLTNKEPYDSWTGGRLDPACYQDYAAYFVKWIQAFAKEGISIYSITPQNEPLNAGNSASLYMEWSEQKDFVGTALGPQLKSAGLNTKIYAWDHNYDGYSYALNIYGSDKTASEYFTGAAFHNYYGSSEVLDMVHQQYPDKELIFTEASIGEWNAGRDLNARLLADMEELAFGTVGRWCKGVIVWNLMLDSDRGPNRGDYGGCPTCYGAVDINNSDYKTITRNSHYYMIAHLSSVVKPGAVRIGTTGYEANDIAYMAFKNTDGSYAFIIINKQNEEKTVIVNDGKRNYNCKLPARSVASCQWK</sequence>
<dbReference type="Gene3D" id="2.60.40.1180">
    <property type="entry name" value="Golgi alpha-mannosidase II"/>
    <property type="match status" value="1"/>
</dbReference>
<evidence type="ECO:0000256" key="2">
    <source>
        <dbReference type="ARBA" id="ARBA00022729"/>
    </source>
</evidence>
<dbReference type="Pfam" id="PF17189">
    <property type="entry name" value="Glyco_hydro_30C"/>
    <property type="match status" value="1"/>
</dbReference>
<evidence type="ECO:0000256" key="4">
    <source>
        <dbReference type="RuleBase" id="RU361188"/>
    </source>
</evidence>
<dbReference type="GO" id="GO:0006680">
    <property type="term" value="P:glucosylceramide catabolic process"/>
    <property type="evidence" value="ECO:0007669"/>
    <property type="project" value="TreeGrafter"/>
</dbReference>
<dbReference type="EMBL" id="JAGZEE010000001">
    <property type="protein sequence ID" value="MBS5409334.1"/>
    <property type="molecule type" value="Genomic_DNA"/>
</dbReference>
<keyword evidence="3 4" id="KW-0378">Hydrolase</keyword>
<dbReference type="InterPro" id="IPR001139">
    <property type="entry name" value="Glyco_hydro_30"/>
</dbReference>
<evidence type="ECO:0000259" key="6">
    <source>
        <dbReference type="Pfam" id="PF02055"/>
    </source>
</evidence>
<dbReference type="InterPro" id="IPR017853">
    <property type="entry name" value="GH"/>
</dbReference>
<dbReference type="PRINTS" id="PR00843">
    <property type="entry name" value="GLHYDRLASE30"/>
</dbReference>
<dbReference type="PANTHER" id="PTHR11069:SF23">
    <property type="entry name" value="LYSOSOMAL ACID GLUCOSYLCERAMIDASE"/>
    <property type="match status" value="1"/>
</dbReference>
<reference evidence="8" key="1">
    <citation type="submission" date="2021-02" db="EMBL/GenBank/DDBJ databases">
        <title>Infant gut strain persistence is associated with maternal origin, phylogeny, and functional potential including surface adhesion and iron acquisition.</title>
        <authorList>
            <person name="Lou Y.C."/>
        </authorList>
    </citation>
    <scope>NUCLEOTIDE SEQUENCE</scope>
    <source>
        <strain evidence="8">L3_082_243G1_dasL3_082_243G1_maxbin2.maxbin.015s ta_sub</strain>
    </source>
</reference>
<evidence type="ECO:0000256" key="1">
    <source>
        <dbReference type="ARBA" id="ARBA00005382"/>
    </source>
</evidence>
<name>A0A943DNK1_BACT4</name>
<dbReference type="InterPro" id="IPR033452">
    <property type="entry name" value="GH30_C"/>
</dbReference>
<proteinExistence type="inferred from homology"/>
<dbReference type="Pfam" id="PF02055">
    <property type="entry name" value="Glyco_hydro_30"/>
    <property type="match status" value="1"/>
</dbReference>
<dbReference type="Gene3D" id="3.20.20.80">
    <property type="entry name" value="Glycosidases"/>
    <property type="match status" value="1"/>
</dbReference>
<dbReference type="GO" id="GO:0016020">
    <property type="term" value="C:membrane"/>
    <property type="evidence" value="ECO:0007669"/>
    <property type="project" value="GOC"/>
</dbReference>
<comment type="similarity">
    <text evidence="1 4">Belongs to the glycosyl hydrolase 30 family.</text>
</comment>
<evidence type="ECO:0000256" key="3">
    <source>
        <dbReference type="ARBA" id="ARBA00022801"/>
    </source>
</evidence>
<feature type="chain" id="PRO_5036692242" evidence="5">
    <location>
        <begin position="25"/>
        <end position="497"/>
    </location>
</feature>
<keyword evidence="4" id="KW-0326">Glycosidase</keyword>
<dbReference type="Proteomes" id="UP000782901">
    <property type="component" value="Unassembled WGS sequence"/>
</dbReference>
<dbReference type="PANTHER" id="PTHR11069">
    <property type="entry name" value="GLUCOSYLCERAMIDASE"/>
    <property type="match status" value="1"/>
</dbReference>
<comment type="caution">
    <text evidence="8">The sequence shown here is derived from an EMBL/GenBank/DDBJ whole genome shotgun (WGS) entry which is preliminary data.</text>
</comment>
<evidence type="ECO:0000259" key="7">
    <source>
        <dbReference type="Pfam" id="PF17189"/>
    </source>
</evidence>
<feature type="domain" description="Glycosyl hydrolase family 30 TIM-barrel" evidence="6">
    <location>
        <begin position="88"/>
        <end position="428"/>
    </location>
</feature>
<gene>
    <name evidence="8" type="ORF">KHY35_01240</name>
</gene>
<feature type="domain" description="Glycosyl hydrolase family 30 beta sandwich" evidence="7">
    <location>
        <begin position="433"/>
        <end position="493"/>
    </location>
</feature>
<feature type="signal peptide" evidence="5">
    <location>
        <begin position="1"/>
        <end position="24"/>
    </location>
</feature>
<protein>
    <submittedName>
        <fullName evidence="8">Glucosylceramidase</fullName>
    </submittedName>
</protein>
<dbReference type="PROSITE" id="PS51257">
    <property type="entry name" value="PROKAR_LIPOPROTEIN"/>
    <property type="match status" value="1"/>
</dbReference>
<dbReference type="InterPro" id="IPR033453">
    <property type="entry name" value="Glyco_hydro_30_TIM-barrel"/>
</dbReference>
<evidence type="ECO:0000313" key="8">
    <source>
        <dbReference type="EMBL" id="MBS5409334.1"/>
    </source>
</evidence>
<dbReference type="SUPFAM" id="SSF51445">
    <property type="entry name" value="(Trans)glycosidases"/>
    <property type="match status" value="1"/>
</dbReference>
<organism evidence="8 9">
    <name type="scientific">Bacteroides thetaiotaomicron</name>
    <dbReference type="NCBI Taxonomy" id="818"/>
    <lineage>
        <taxon>Bacteria</taxon>
        <taxon>Pseudomonadati</taxon>
        <taxon>Bacteroidota</taxon>
        <taxon>Bacteroidia</taxon>
        <taxon>Bacteroidales</taxon>
        <taxon>Bacteroidaceae</taxon>
        <taxon>Bacteroides</taxon>
    </lineage>
</organism>
<dbReference type="InterPro" id="IPR013780">
    <property type="entry name" value="Glyco_hydro_b"/>
</dbReference>
<dbReference type="SUPFAM" id="SSF51011">
    <property type="entry name" value="Glycosyl hydrolase domain"/>
    <property type="match status" value="1"/>
</dbReference>
<evidence type="ECO:0000313" key="9">
    <source>
        <dbReference type="Proteomes" id="UP000782901"/>
    </source>
</evidence>
<dbReference type="GO" id="GO:0004348">
    <property type="term" value="F:glucosylceramidase activity"/>
    <property type="evidence" value="ECO:0007669"/>
    <property type="project" value="InterPro"/>
</dbReference>
<keyword evidence="2 5" id="KW-0732">Signal</keyword>
<dbReference type="AlphaFoldDB" id="A0A943DNK1"/>